<keyword evidence="3 5" id="KW-1133">Transmembrane helix</keyword>
<keyword evidence="2 5" id="KW-0812">Transmembrane</keyword>
<evidence type="ECO:0000313" key="8">
    <source>
        <dbReference type="Proteomes" id="UP000198724"/>
    </source>
</evidence>
<evidence type="ECO:0000256" key="4">
    <source>
        <dbReference type="ARBA" id="ARBA00023136"/>
    </source>
</evidence>
<dbReference type="Proteomes" id="UP000198724">
    <property type="component" value="Unassembled WGS sequence"/>
</dbReference>
<proteinExistence type="predicted"/>
<evidence type="ECO:0000256" key="2">
    <source>
        <dbReference type="ARBA" id="ARBA00022692"/>
    </source>
</evidence>
<dbReference type="InterPro" id="IPR006685">
    <property type="entry name" value="MscS_channel_2nd"/>
</dbReference>
<dbReference type="PANTHER" id="PTHR30566">
    <property type="entry name" value="YNAI-RELATED MECHANOSENSITIVE ION CHANNEL"/>
    <property type="match status" value="1"/>
</dbReference>
<protein>
    <submittedName>
        <fullName evidence="7">Mechanosensitive ion channel</fullName>
    </submittedName>
</protein>
<dbReference type="InterPro" id="IPR023408">
    <property type="entry name" value="MscS_beta-dom_sf"/>
</dbReference>
<evidence type="ECO:0000259" key="6">
    <source>
        <dbReference type="Pfam" id="PF00924"/>
    </source>
</evidence>
<keyword evidence="4 5" id="KW-0472">Membrane</keyword>
<comment type="subcellular location">
    <subcellularLocation>
        <location evidence="1">Membrane</location>
    </subcellularLocation>
</comment>
<name>A0A1I2NN56_9BACT</name>
<dbReference type="PANTHER" id="PTHR30566:SF5">
    <property type="entry name" value="MECHANOSENSITIVE ION CHANNEL PROTEIN 1, MITOCHONDRIAL-RELATED"/>
    <property type="match status" value="1"/>
</dbReference>
<dbReference type="GO" id="GO:0008381">
    <property type="term" value="F:mechanosensitive monoatomic ion channel activity"/>
    <property type="evidence" value="ECO:0007669"/>
    <property type="project" value="UniProtKB-ARBA"/>
</dbReference>
<evidence type="ECO:0000256" key="5">
    <source>
        <dbReference type="SAM" id="Phobius"/>
    </source>
</evidence>
<accession>A0A1I2NN56</accession>
<dbReference type="Gene3D" id="3.30.70.100">
    <property type="match status" value="1"/>
</dbReference>
<feature type="transmembrane region" description="Helical" evidence="5">
    <location>
        <begin position="59"/>
        <end position="77"/>
    </location>
</feature>
<reference evidence="8" key="1">
    <citation type="submission" date="2016-10" db="EMBL/GenBank/DDBJ databases">
        <authorList>
            <person name="Varghese N."/>
            <person name="Submissions S."/>
        </authorList>
    </citation>
    <scope>NUCLEOTIDE SEQUENCE [LARGE SCALE GENOMIC DNA]</scope>
    <source>
        <strain evidence="8">LP51</strain>
    </source>
</reference>
<evidence type="ECO:0000256" key="3">
    <source>
        <dbReference type="ARBA" id="ARBA00022989"/>
    </source>
</evidence>
<dbReference type="Gene3D" id="2.30.30.60">
    <property type="match status" value="1"/>
</dbReference>
<sequence length="307" mass="36167">MREFFYWLSDHTGLSAEFFAQLLYSVGVLLVLWLISLFLQRFINRHQADIRKRYQWRKATNYSITVLGLIFLTYIWFDGFRSIATFLGLLSAGLVLALREPVLNMAGWVFIIWKRPFHVGDRIQIGEHVGDVIDLRLFQFTLNELQGWVKADQATGRVVNIPNMKVFTEPQANYNFGFPFVWEEVSVRITFESNWQKAKGILYEIMHEHAEQLTEAAREQVRRQSQQHLIFYNNLDPRLYTSVRENGIELTMRFVCSMMRRRQSAHLIWEDVLTKFMSAPDIQFALPATRFYRGDGGQEPTDIPRRE</sequence>
<feature type="transmembrane region" description="Helical" evidence="5">
    <location>
        <begin position="20"/>
        <end position="39"/>
    </location>
</feature>
<dbReference type="InterPro" id="IPR010920">
    <property type="entry name" value="LSM_dom_sf"/>
</dbReference>
<keyword evidence="8" id="KW-1185">Reference proteome</keyword>
<feature type="domain" description="Mechanosensitive ion channel MscS" evidence="6">
    <location>
        <begin position="101"/>
        <end position="175"/>
    </location>
</feature>
<dbReference type="SUPFAM" id="SSF50182">
    <property type="entry name" value="Sm-like ribonucleoproteins"/>
    <property type="match status" value="1"/>
</dbReference>
<dbReference type="OrthoDB" id="9809206at2"/>
<dbReference type="RefSeq" id="WP_092099170.1">
    <property type="nucleotide sequence ID" value="NZ_FOOT01000001.1"/>
</dbReference>
<organism evidence="7 8">
    <name type="scientific">Pontibacter chinhatensis</name>
    <dbReference type="NCBI Taxonomy" id="1436961"/>
    <lineage>
        <taxon>Bacteria</taxon>
        <taxon>Pseudomonadati</taxon>
        <taxon>Bacteroidota</taxon>
        <taxon>Cytophagia</taxon>
        <taxon>Cytophagales</taxon>
        <taxon>Hymenobacteraceae</taxon>
        <taxon>Pontibacter</taxon>
    </lineage>
</organism>
<dbReference type="Pfam" id="PF00924">
    <property type="entry name" value="MS_channel_2nd"/>
    <property type="match status" value="1"/>
</dbReference>
<evidence type="ECO:0000256" key="1">
    <source>
        <dbReference type="ARBA" id="ARBA00004370"/>
    </source>
</evidence>
<dbReference type="AlphaFoldDB" id="A0A1I2NN56"/>
<gene>
    <name evidence="7" type="ORF">SAMN05421739_101796</name>
</gene>
<evidence type="ECO:0000313" key="7">
    <source>
        <dbReference type="EMBL" id="SFG05292.1"/>
    </source>
</evidence>
<dbReference type="EMBL" id="FOOT01000001">
    <property type="protein sequence ID" value="SFG05292.1"/>
    <property type="molecule type" value="Genomic_DNA"/>
</dbReference>
<dbReference type="GO" id="GO:0016020">
    <property type="term" value="C:membrane"/>
    <property type="evidence" value="ECO:0007669"/>
    <property type="project" value="UniProtKB-SubCell"/>
</dbReference>